<dbReference type="RefSeq" id="WP_354471452.1">
    <property type="nucleotide sequence ID" value="NZ_JBEPSB010000005.1"/>
</dbReference>
<dbReference type="EMBL" id="JBEPSB010000005">
    <property type="protein sequence ID" value="MET4560405.1"/>
    <property type="molecule type" value="Genomic_DNA"/>
</dbReference>
<sequence length="120" mass="14222">MNGCEIDQKLEDEITYLEYNLSRSQNELKRWVQGDLAKYKLTSKSDGARLEERIEVIEYELAHKMNDLHDLRKLINTFQGIEHQIVYKRYIKGKTFGAIANDLCYSLGYIKKNMQRLFVQ</sequence>
<dbReference type="Proteomes" id="UP001549363">
    <property type="component" value="Unassembled WGS sequence"/>
</dbReference>
<proteinExistence type="predicted"/>
<organism evidence="1 2">
    <name type="scientific">Lysinibacillus parviboronicapiens</name>
    <dbReference type="NCBI Taxonomy" id="436516"/>
    <lineage>
        <taxon>Bacteria</taxon>
        <taxon>Bacillati</taxon>
        <taxon>Bacillota</taxon>
        <taxon>Bacilli</taxon>
        <taxon>Bacillales</taxon>
        <taxon>Bacillaceae</taxon>
        <taxon>Lysinibacillus</taxon>
    </lineage>
</organism>
<dbReference type="InterPro" id="IPR013324">
    <property type="entry name" value="RNA_pol_sigma_r3/r4-like"/>
</dbReference>
<protein>
    <submittedName>
        <fullName evidence="1">DNA-directed RNA polymerase specialized sigma24 family protein</fullName>
    </submittedName>
</protein>
<evidence type="ECO:0000313" key="2">
    <source>
        <dbReference type="Proteomes" id="UP001549363"/>
    </source>
</evidence>
<gene>
    <name evidence="1" type="ORF">ABIA69_001549</name>
</gene>
<name>A0ABV2PHK6_9BACI</name>
<keyword evidence="2" id="KW-1185">Reference proteome</keyword>
<keyword evidence="1" id="KW-0804">Transcription</keyword>
<dbReference type="GO" id="GO:0000428">
    <property type="term" value="C:DNA-directed RNA polymerase complex"/>
    <property type="evidence" value="ECO:0007669"/>
    <property type="project" value="UniProtKB-KW"/>
</dbReference>
<dbReference type="SUPFAM" id="SSF88659">
    <property type="entry name" value="Sigma3 and sigma4 domains of RNA polymerase sigma factors"/>
    <property type="match status" value="1"/>
</dbReference>
<accession>A0ABV2PHK6</accession>
<reference evidence="1 2" key="1">
    <citation type="submission" date="2024-06" db="EMBL/GenBank/DDBJ databases">
        <title>Sorghum-associated microbial communities from plants grown in Nebraska, USA.</title>
        <authorList>
            <person name="Schachtman D."/>
        </authorList>
    </citation>
    <scope>NUCLEOTIDE SEQUENCE [LARGE SCALE GENOMIC DNA]</scope>
    <source>
        <strain evidence="1 2">736</strain>
    </source>
</reference>
<keyword evidence="1" id="KW-0240">DNA-directed RNA polymerase</keyword>
<evidence type="ECO:0000313" key="1">
    <source>
        <dbReference type="EMBL" id="MET4560405.1"/>
    </source>
</evidence>
<comment type="caution">
    <text evidence="1">The sequence shown here is derived from an EMBL/GenBank/DDBJ whole genome shotgun (WGS) entry which is preliminary data.</text>
</comment>